<dbReference type="RefSeq" id="WP_114043919.1">
    <property type="nucleotide sequence ID" value="NZ_CP025198.1"/>
</dbReference>
<feature type="region of interest" description="Disordered" evidence="1">
    <location>
        <begin position="248"/>
        <end position="270"/>
    </location>
</feature>
<evidence type="ECO:0000313" key="2">
    <source>
        <dbReference type="EMBL" id="AXE37807.1"/>
    </source>
</evidence>
<accession>A0A344URA9</accession>
<evidence type="ECO:0000313" key="3">
    <source>
        <dbReference type="Proteomes" id="UP000251995"/>
    </source>
</evidence>
<keyword evidence="3" id="KW-1185">Reference proteome</keyword>
<name>A0A344URA9_9ACTN</name>
<dbReference type="KEGG" id="acij:JS278_00615"/>
<evidence type="ECO:0000256" key="1">
    <source>
        <dbReference type="SAM" id="MobiDB-lite"/>
    </source>
</evidence>
<dbReference type="AlphaFoldDB" id="A0A344URA9"/>
<dbReference type="EMBL" id="CP025198">
    <property type="protein sequence ID" value="AXE37807.1"/>
    <property type="molecule type" value="Genomic_DNA"/>
</dbReference>
<organism evidence="2 3">
    <name type="scientific">Acidipropionibacterium virtanenii</name>
    <dbReference type="NCBI Taxonomy" id="2057246"/>
    <lineage>
        <taxon>Bacteria</taxon>
        <taxon>Bacillati</taxon>
        <taxon>Actinomycetota</taxon>
        <taxon>Actinomycetes</taxon>
        <taxon>Propionibacteriales</taxon>
        <taxon>Propionibacteriaceae</taxon>
        <taxon>Acidipropionibacterium</taxon>
    </lineage>
</organism>
<gene>
    <name evidence="2" type="ORF">JS278_00615</name>
</gene>
<dbReference type="Proteomes" id="UP000251995">
    <property type="component" value="Chromosome"/>
</dbReference>
<reference evidence="2 3" key="1">
    <citation type="submission" date="2017-12" db="EMBL/GenBank/DDBJ databases">
        <title>The whole genome sequence of the Acidipropionibacterium virtanenii sp. nov. type strain JS278.</title>
        <authorList>
            <person name="Laine P."/>
            <person name="Deptula P."/>
            <person name="Varmanen P."/>
            <person name="Auvinen P."/>
        </authorList>
    </citation>
    <scope>NUCLEOTIDE SEQUENCE [LARGE SCALE GENOMIC DNA]</scope>
    <source>
        <strain evidence="2 3">JS278</strain>
    </source>
</reference>
<protein>
    <submittedName>
        <fullName evidence="2">Uncharacterized protein</fullName>
    </submittedName>
</protein>
<dbReference type="OrthoDB" id="3726668at2"/>
<sequence length="505" mass="55451">MGSARQPLLFEASWAAEPPLLANPDVGVARLVTRGPSRSFTSDVTLLDSTDHRLLRAGVVLAHRVIDSMGEWYMDAPSWSPWLPVDCSIALDAAGELPRDFTCLVKPFLRGATLTPSAALSCDRREMRMLRGDGSPLADIRDDRISVVESGVTTSRAREVTITPRTKLSSTQRDWLVTRMIALGATEVEAFPSTLERLGPRAGAMSDVPRSVPPNVAATLEGFVSNRLIRCLRKVMEADLKARSDGMTLRSGSAAHPVEKSREPGVLPDNRLPDELLDLGGDPITAPRDGIHDDGRHGRIDKLLAAVAKLRVVLEGLSDLLEPRWVSDLTRRIDRVLVLDPDSITVHRLPESYYQFLDMLVTATRAPKLLGDGNVPARPVLAERIRTGVREVLERCDQLDPEIDHGWARARHAAESAASLVGTLQGAGGTRKLTGRLGKVARELGRTGSVNPGPTPEQISGFTPEEAFEAGRRLERDLDQQHEARAEFLEEWPERRRRIIKATKA</sequence>
<proteinExistence type="predicted"/>